<dbReference type="InterPro" id="IPR045865">
    <property type="entry name" value="ACT-like_dom_sf"/>
</dbReference>
<comment type="pathway">
    <text evidence="10">Amino-acid biosynthesis; L-threonine biosynthesis; L-threonine from L-aspartate: step 1/5.</text>
</comment>
<evidence type="ECO:0000256" key="5">
    <source>
        <dbReference type="ARBA" id="ARBA00022777"/>
    </source>
</evidence>
<keyword evidence="7" id="KW-0457">Lysine biosynthesis</keyword>
<evidence type="ECO:0000256" key="3">
    <source>
        <dbReference type="ARBA" id="ARBA00022679"/>
    </source>
</evidence>
<dbReference type="RefSeq" id="WP_150870078.1">
    <property type="nucleotide sequence ID" value="NZ_CBCYJT010000041.1"/>
</dbReference>
<evidence type="ECO:0000256" key="1">
    <source>
        <dbReference type="ARBA" id="ARBA00004766"/>
    </source>
</evidence>
<keyword evidence="13" id="KW-1185">Reference proteome</keyword>
<dbReference type="InterPro" id="IPR041745">
    <property type="entry name" value="AKiii-LysC-EC"/>
</dbReference>
<dbReference type="NCBIfam" id="NF006570">
    <property type="entry name" value="PRK09084.1"/>
    <property type="match status" value="1"/>
</dbReference>
<dbReference type="PROSITE" id="PS00324">
    <property type="entry name" value="ASPARTOKINASE"/>
    <property type="match status" value="1"/>
</dbReference>
<gene>
    <name evidence="12" type="primary">lysC</name>
    <name evidence="12" type="ORF">VOF76_20875</name>
</gene>
<sequence length="449" mass="48456">MTSFVVAKFGGTSVADYDAMNRSADVVLADPDTRLVVLSASAGVTNLLVALAEGLEANERQAKLEALHKIQFDILSRLRDPSVISEEIERLLENIITLAEAASLATSTALTDELVSHGELMSTLLFVEVLRERNVDSLWFDVRKVLRTSDRFGRAEPDITAIAELTTQQLAPRLAEGIVITQGFIGSEAKGRTTTLGRGGSDYTAALLGEALKASRVDIWTDVPGIYTTDPRVVPAAKRIDVIAFEEAAEMATFGAKVLHPATLMPAVRSDIPVFVGSSKDPKAGGTMVCNTTENPPLFRALALRRKQTLLTLHSLSMLHSRGFLADVFSILARHSISVDLVTTSEVNIALTLDTTGSTSTGDTLLTQSLLMELSELCRVEVEEDLALVAIIGNELSRASGVGKEVFGVLEPFNIRMICYGASSYNLCFLVPGAEAEQVVQKLHHNLFE</sequence>
<dbReference type="Pfam" id="PF22468">
    <property type="entry name" value="ACT_9"/>
    <property type="match status" value="1"/>
</dbReference>
<evidence type="ECO:0000256" key="7">
    <source>
        <dbReference type="ARBA" id="ARBA00023154"/>
    </source>
</evidence>
<name>A0ABU6IAK6_9ENTR</name>
<dbReference type="InterPro" id="IPR018042">
    <property type="entry name" value="Aspartate_kinase_CS"/>
</dbReference>
<comment type="catalytic activity">
    <reaction evidence="8 9">
        <text>L-aspartate + ATP = 4-phospho-L-aspartate + ADP</text>
        <dbReference type="Rhea" id="RHEA:23776"/>
        <dbReference type="ChEBI" id="CHEBI:29991"/>
        <dbReference type="ChEBI" id="CHEBI:30616"/>
        <dbReference type="ChEBI" id="CHEBI:57535"/>
        <dbReference type="ChEBI" id="CHEBI:456216"/>
        <dbReference type="EC" id="2.7.2.4"/>
    </reaction>
</comment>
<evidence type="ECO:0000259" key="11">
    <source>
        <dbReference type="PROSITE" id="PS51671"/>
    </source>
</evidence>
<evidence type="ECO:0000313" key="13">
    <source>
        <dbReference type="Proteomes" id="UP001357437"/>
    </source>
</evidence>
<dbReference type="EMBL" id="JAYMCU010000055">
    <property type="protein sequence ID" value="MEC3938617.1"/>
    <property type="molecule type" value="Genomic_DNA"/>
</dbReference>
<dbReference type="Gene3D" id="3.30.70.260">
    <property type="match status" value="2"/>
</dbReference>
<comment type="pathway">
    <text evidence="1 10">Amino-acid biosynthesis; L-lysine biosynthesis via DAP pathway; (S)-tetrahydrodipicolinate from L-aspartate: step 1/4.</text>
</comment>
<proteinExistence type="inferred from homology"/>
<dbReference type="EC" id="2.7.2.4" evidence="9"/>
<evidence type="ECO:0000256" key="9">
    <source>
        <dbReference type="RuleBase" id="RU003448"/>
    </source>
</evidence>
<dbReference type="Proteomes" id="UP001357437">
    <property type="component" value="Unassembled WGS sequence"/>
</dbReference>
<dbReference type="InterPro" id="IPR001341">
    <property type="entry name" value="Asp_kinase"/>
</dbReference>
<evidence type="ECO:0000313" key="12">
    <source>
        <dbReference type="EMBL" id="MEC3938617.1"/>
    </source>
</evidence>
<evidence type="ECO:0000256" key="10">
    <source>
        <dbReference type="RuleBase" id="RU004249"/>
    </source>
</evidence>
<accession>A0ABU6IAK6</accession>
<dbReference type="Pfam" id="PF00696">
    <property type="entry name" value="AA_kinase"/>
    <property type="match status" value="1"/>
</dbReference>
<dbReference type="InterPro" id="IPR036393">
    <property type="entry name" value="AceGlu_kinase-like_sf"/>
</dbReference>
<dbReference type="CDD" id="cd04917">
    <property type="entry name" value="ACT_AKiii-LysC-EC_2"/>
    <property type="match status" value="1"/>
</dbReference>
<protein>
    <recommendedName>
        <fullName evidence="9">Aspartokinase</fullName>
        <ecNumber evidence="9">2.7.2.4</ecNumber>
    </recommendedName>
</protein>
<reference evidence="12 13" key="1">
    <citation type="submission" date="2024-01" db="EMBL/GenBank/DDBJ databases">
        <title>Comparative Genomics of Leclercia adecarboxylata Strains Isolated from Several Sources.</title>
        <authorList>
            <person name="Yescas-Zazueta V."/>
            <person name="Balbuena-Alonso M.G."/>
            <person name="Valencia D."/>
            <person name="Mendez-Pfeiffer P.A."/>
            <person name="Ballesteros-Monrreal M.G."/>
            <person name="Rocha-Gracia R.D.C."/>
            <person name="Barrios-Villa E."/>
        </authorList>
    </citation>
    <scope>NUCLEOTIDE SEQUENCE [LARGE SCALE GENOMIC DNA]</scope>
    <source>
        <strain evidence="12 13">33MEM</strain>
    </source>
</reference>
<dbReference type="NCBIfam" id="TIGR00656">
    <property type="entry name" value="asp_kin_monofn"/>
    <property type="match status" value="1"/>
</dbReference>
<dbReference type="InterPro" id="IPR042199">
    <property type="entry name" value="AsparK_Bifunc_asparK/hSer_DH"/>
</dbReference>
<evidence type="ECO:0000256" key="2">
    <source>
        <dbReference type="ARBA" id="ARBA00010122"/>
    </source>
</evidence>
<dbReference type="PANTHER" id="PTHR21499">
    <property type="entry name" value="ASPARTATE KINASE"/>
    <property type="match status" value="1"/>
</dbReference>
<evidence type="ECO:0000256" key="4">
    <source>
        <dbReference type="ARBA" id="ARBA00022741"/>
    </source>
</evidence>
<dbReference type="InterPro" id="IPR054352">
    <property type="entry name" value="ACT_Aspartokinase"/>
</dbReference>
<comment type="pathway">
    <text evidence="10">Amino-acid biosynthesis; L-methionine biosynthesis via de novo pathway; L-homoserine from L-aspartate: step 1/3.</text>
</comment>
<dbReference type="SUPFAM" id="SSF55021">
    <property type="entry name" value="ACT-like"/>
    <property type="match status" value="2"/>
</dbReference>
<keyword evidence="4" id="KW-0547">Nucleotide-binding</keyword>
<dbReference type="CDD" id="cd04258">
    <property type="entry name" value="AAK_AKiii-LysC-EC"/>
    <property type="match status" value="1"/>
</dbReference>
<dbReference type="NCBIfam" id="TIGR00657">
    <property type="entry name" value="asp_kinases"/>
    <property type="match status" value="1"/>
</dbReference>
<comment type="caution">
    <text evidence="12">The sequence shown here is derived from an EMBL/GenBank/DDBJ whole genome shotgun (WGS) entry which is preliminary data.</text>
</comment>
<keyword evidence="5 9" id="KW-0418">Kinase</keyword>
<evidence type="ECO:0000256" key="6">
    <source>
        <dbReference type="ARBA" id="ARBA00022840"/>
    </source>
</evidence>
<dbReference type="Gene3D" id="1.20.120.1320">
    <property type="entry name" value="Aspartokinase, catalytic domain"/>
    <property type="match status" value="1"/>
</dbReference>
<dbReference type="InterPro" id="IPR005260">
    <property type="entry name" value="Asp_kin_monofn"/>
</dbReference>
<keyword evidence="6" id="KW-0067">ATP-binding</keyword>
<keyword evidence="3 9" id="KW-0808">Transferase</keyword>
<dbReference type="InterPro" id="IPR002912">
    <property type="entry name" value="ACT_dom"/>
</dbReference>
<dbReference type="SUPFAM" id="SSF53633">
    <property type="entry name" value="Carbamate kinase-like"/>
    <property type="match status" value="1"/>
</dbReference>
<dbReference type="InterPro" id="IPR001048">
    <property type="entry name" value="Asp/Glu/Uridylate_kinase"/>
</dbReference>
<dbReference type="Gene3D" id="3.40.1160.10">
    <property type="entry name" value="Acetylglutamate kinase-like"/>
    <property type="match status" value="1"/>
</dbReference>
<dbReference type="PIRSF" id="PIRSF000726">
    <property type="entry name" value="Asp_kin"/>
    <property type="match status" value="1"/>
</dbReference>
<organism evidence="12 13">
    <name type="scientific">Leclercia adecarboxylata</name>
    <dbReference type="NCBI Taxonomy" id="83655"/>
    <lineage>
        <taxon>Bacteria</taxon>
        <taxon>Pseudomonadati</taxon>
        <taxon>Pseudomonadota</taxon>
        <taxon>Gammaproteobacteria</taxon>
        <taxon>Enterobacterales</taxon>
        <taxon>Enterobacteriaceae</taxon>
        <taxon>Leclercia</taxon>
    </lineage>
</organism>
<dbReference type="GO" id="GO:0004072">
    <property type="term" value="F:aspartate kinase activity"/>
    <property type="evidence" value="ECO:0007669"/>
    <property type="project" value="UniProtKB-EC"/>
</dbReference>
<evidence type="ECO:0000256" key="8">
    <source>
        <dbReference type="ARBA" id="ARBA00047872"/>
    </source>
</evidence>
<feature type="domain" description="ACT" evidence="11">
    <location>
        <begin position="313"/>
        <end position="394"/>
    </location>
</feature>
<keyword evidence="10" id="KW-0028">Amino-acid biosynthesis</keyword>
<comment type="similarity">
    <text evidence="2 9">Belongs to the aspartokinase family.</text>
</comment>
<dbReference type="PROSITE" id="PS51671">
    <property type="entry name" value="ACT"/>
    <property type="match status" value="1"/>
</dbReference>
<dbReference type="PANTHER" id="PTHR21499:SF59">
    <property type="entry name" value="ASPARTOKINASE"/>
    <property type="match status" value="1"/>
</dbReference>
<dbReference type="InterPro" id="IPR047962">
    <property type="entry name" value="LysC_ACT_2"/>
</dbReference>